<organism evidence="2 3">
    <name type="scientific">Silicimonas algicola</name>
    <dbReference type="NCBI Taxonomy" id="1826607"/>
    <lineage>
        <taxon>Bacteria</taxon>
        <taxon>Pseudomonadati</taxon>
        <taxon>Pseudomonadota</taxon>
        <taxon>Alphaproteobacteria</taxon>
        <taxon>Rhodobacterales</taxon>
        <taxon>Paracoccaceae</taxon>
    </lineage>
</organism>
<dbReference type="EMBL" id="QGGV01000004">
    <property type="protein sequence ID" value="PWK56398.1"/>
    <property type="molecule type" value="Genomic_DNA"/>
</dbReference>
<sequence length="135" mass="14681">MTKVHRIAGLRISRVAVTSRDLFPDLEPPEDRLRREKTSIFRADSISLTHQSAMEDVFEPSSHPEHGDPVARATVYVINMIVLIFAMPVGLALLCLNILGGENLRTTAHVLALTGLFLALDQAGAGLTLSTLLPV</sequence>
<evidence type="ECO:0000256" key="1">
    <source>
        <dbReference type="SAM" id="Phobius"/>
    </source>
</evidence>
<evidence type="ECO:0000313" key="3">
    <source>
        <dbReference type="Proteomes" id="UP000245390"/>
    </source>
</evidence>
<comment type="caution">
    <text evidence="2">The sequence shown here is derived from an EMBL/GenBank/DDBJ whole genome shotgun (WGS) entry which is preliminary data.</text>
</comment>
<accession>A0A316G6H1</accession>
<feature type="transmembrane region" description="Helical" evidence="1">
    <location>
        <begin position="111"/>
        <end position="133"/>
    </location>
</feature>
<protein>
    <submittedName>
        <fullName evidence="2">Uncharacterized protein</fullName>
    </submittedName>
</protein>
<dbReference type="Proteomes" id="UP000245390">
    <property type="component" value="Unassembled WGS sequence"/>
</dbReference>
<gene>
    <name evidence="2" type="ORF">C8D95_10469</name>
</gene>
<proteinExistence type="predicted"/>
<keyword evidence="1" id="KW-1133">Transmembrane helix</keyword>
<feature type="transmembrane region" description="Helical" evidence="1">
    <location>
        <begin position="76"/>
        <end position="99"/>
    </location>
</feature>
<name>A0A316G6H1_9RHOB</name>
<dbReference type="AlphaFoldDB" id="A0A316G6H1"/>
<evidence type="ECO:0000313" key="2">
    <source>
        <dbReference type="EMBL" id="PWK56398.1"/>
    </source>
</evidence>
<keyword evidence="3" id="KW-1185">Reference proteome</keyword>
<keyword evidence="1" id="KW-0472">Membrane</keyword>
<dbReference type="RefSeq" id="WP_146202989.1">
    <property type="nucleotide sequence ID" value="NZ_CP034588.1"/>
</dbReference>
<reference evidence="2 3" key="1">
    <citation type="submission" date="2018-05" db="EMBL/GenBank/DDBJ databases">
        <title>Genomic Encyclopedia of Type Strains, Phase IV (KMG-IV): sequencing the most valuable type-strain genomes for metagenomic binning, comparative biology and taxonomic classification.</title>
        <authorList>
            <person name="Goeker M."/>
        </authorList>
    </citation>
    <scope>NUCLEOTIDE SEQUENCE [LARGE SCALE GENOMIC DNA]</scope>
    <source>
        <strain evidence="2 3">DSM 103371</strain>
    </source>
</reference>
<keyword evidence="1" id="KW-0812">Transmembrane</keyword>